<dbReference type="Pfam" id="PF00106">
    <property type="entry name" value="adh_short"/>
    <property type="match status" value="1"/>
</dbReference>
<sequence>MVDVIKKDYVAVITGAGAGIGATAAKHFSDAGMRLVLVDTNLKYLKQVAHTLSTEYRLIEGSVADAITIQKMYDVAFEAFGQVNLLFNNAGISIPTSPWDQLDNWSDMMEVNFFLY</sequence>
<dbReference type="GO" id="GO:0016491">
    <property type="term" value="F:oxidoreductase activity"/>
    <property type="evidence" value="ECO:0007669"/>
    <property type="project" value="UniProtKB-KW"/>
</dbReference>
<evidence type="ECO:0000313" key="4">
    <source>
        <dbReference type="Proteomes" id="UP000015961"/>
    </source>
</evidence>
<organism evidence="3 4">
    <name type="scientific">Enterococcus sulfureus ATCC 49903</name>
    <dbReference type="NCBI Taxonomy" id="1140003"/>
    <lineage>
        <taxon>Bacteria</taxon>
        <taxon>Bacillati</taxon>
        <taxon>Bacillota</taxon>
        <taxon>Bacilli</taxon>
        <taxon>Lactobacillales</taxon>
        <taxon>Enterococcaceae</taxon>
        <taxon>Enterococcus</taxon>
    </lineage>
</organism>
<dbReference type="Proteomes" id="UP000015961">
    <property type="component" value="Unassembled WGS sequence"/>
</dbReference>
<evidence type="ECO:0000256" key="2">
    <source>
        <dbReference type="ARBA" id="ARBA00023002"/>
    </source>
</evidence>
<dbReference type="EMBL" id="ASWO01000001">
    <property type="protein sequence ID" value="EOT87524.1"/>
    <property type="molecule type" value="Genomic_DNA"/>
</dbReference>
<dbReference type="PANTHER" id="PTHR44196:SF1">
    <property type="entry name" value="DEHYDROGENASE_REDUCTASE SDR FAMILY MEMBER 7B"/>
    <property type="match status" value="1"/>
</dbReference>
<name>S0KVE7_9ENTE</name>
<comment type="caution">
    <text evidence="3">The sequence shown here is derived from an EMBL/GenBank/DDBJ whole genome shotgun (WGS) entry which is preliminary data.</text>
</comment>
<reference evidence="3 4" key="1">
    <citation type="submission" date="2013-03" db="EMBL/GenBank/DDBJ databases">
        <title>The Genome Sequence of Enterococcus sulfureus ATCC_49903 (PacBio/Illumina hybrid assembly).</title>
        <authorList>
            <consortium name="The Broad Institute Genomics Platform"/>
            <consortium name="The Broad Institute Genome Sequencing Center for Infectious Disease"/>
            <person name="Earl A."/>
            <person name="Russ C."/>
            <person name="Gilmore M."/>
            <person name="Surin D."/>
            <person name="Walker B."/>
            <person name="Young S."/>
            <person name="Zeng Q."/>
            <person name="Gargeya S."/>
            <person name="Fitzgerald M."/>
            <person name="Haas B."/>
            <person name="Abouelleil A."/>
            <person name="Allen A.W."/>
            <person name="Alvarado L."/>
            <person name="Arachchi H.M."/>
            <person name="Berlin A.M."/>
            <person name="Chapman S.B."/>
            <person name="Gainer-Dewar J."/>
            <person name="Goldberg J."/>
            <person name="Griggs A."/>
            <person name="Gujja S."/>
            <person name="Hansen M."/>
            <person name="Howarth C."/>
            <person name="Imamovic A."/>
            <person name="Ireland A."/>
            <person name="Larimer J."/>
            <person name="McCowan C."/>
            <person name="Murphy C."/>
            <person name="Pearson M."/>
            <person name="Poon T.W."/>
            <person name="Priest M."/>
            <person name="Roberts A."/>
            <person name="Saif S."/>
            <person name="Shea T."/>
            <person name="Sisk P."/>
            <person name="Sykes S."/>
            <person name="Wortman J."/>
            <person name="Nusbaum C."/>
            <person name="Birren B."/>
        </authorList>
    </citation>
    <scope>NUCLEOTIDE SEQUENCE [LARGE SCALE GENOMIC DNA]</scope>
    <source>
        <strain evidence="3 4">ATCC 49903</strain>
    </source>
</reference>
<keyword evidence="2" id="KW-0560">Oxidoreductase</keyword>
<dbReference type="eggNOG" id="COG4221">
    <property type="taxonomic scope" value="Bacteria"/>
</dbReference>
<dbReference type="Gene3D" id="3.40.50.720">
    <property type="entry name" value="NAD(P)-binding Rossmann-like Domain"/>
    <property type="match status" value="1"/>
</dbReference>
<dbReference type="InterPro" id="IPR002347">
    <property type="entry name" value="SDR_fam"/>
</dbReference>
<keyword evidence="4" id="KW-1185">Reference proteome</keyword>
<dbReference type="PATRIC" id="fig|1140003.3.peg.583"/>
<comment type="similarity">
    <text evidence="1">Belongs to the short-chain dehydrogenases/reductases (SDR) family.</text>
</comment>
<protein>
    <submittedName>
        <fullName evidence="3">Uncharacterized protein</fullName>
    </submittedName>
</protein>
<dbReference type="OrthoDB" id="9805904at2"/>
<dbReference type="GO" id="GO:0016020">
    <property type="term" value="C:membrane"/>
    <property type="evidence" value="ECO:0007669"/>
    <property type="project" value="TreeGrafter"/>
</dbReference>
<evidence type="ECO:0000256" key="1">
    <source>
        <dbReference type="ARBA" id="ARBA00006484"/>
    </source>
</evidence>
<dbReference type="PANTHER" id="PTHR44196">
    <property type="entry name" value="DEHYDROGENASE/REDUCTASE SDR FAMILY MEMBER 7B"/>
    <property type="match status" value="1"/>
</dbReference>
<dbReference type="SUPFAM" id="SSF51735">
    <property type="entry name" value="NAD(P)-binding Rossmann-fold domains"/>
    <property type="match status" value="1"/>
</dbReference>
<dbReference type="PRINTS" id="PR00081">
    <property type="entry name" value="GDHRDH"/>
</dbReference>
<accession>S0KVE7</accession>
<dbReference type="AlphaFoldDB" id="S0KVE7"/>
<proteinExistence type="inferred from homology"/>
<dbReference type="InterPro" id="IPR036291">
    <property type="entry name" value="NAD(P)-bd_dom_sf"/>
</dbReference>
<gene>
    <name evidence="3" type="ORF">I573_00580</name>
</gene>
<dbReference type="STRING" id="1140003.OMY_00587"/>
<evidence type="ECO:0000313" key="3">
    <source>
        <dbReference type="EMBL" id="EOT87524.1"/>
    </source>
</evidence>